<dbReference type="Proteomes" id="UP000262172">
    <property type="component" value="Unassembled WGS sequence"/>
</dbReference>
<comment type="caution">
    <text evidence="3">The sequence shown here is derived from an EMBL/GenBank/DDBJ whole genome shotgun (WGS) entry which is preliminary data.</text>
</comment>
<organism evidence="3 4">
    <name type="scientific">Microbacterium bovistercoris</name>
    <dbReference type="NCBI Taxonomy" id="2293570"/>
    <lineage>
        <taxon>Bacteria</taxon>
        <taxon>Bacillati</taxon>
        <taxon>Actinomycetota</taxon>
        <taxon>Actinomycetes</taxon>
        <taxon>Micrococcales</taxon>
        <taxon>Microbacteriaceae</taxon>
        <taxon>Microbacterium</taxon>
    </lineage>
</organism>
<evidence type="ECO:0000259" key="2">
    <source>
        <dbReference type="Pfam" id="PF04480"/>
    </source>
</evidence>
<dbReference type="Gene3D" id="3.40.960.10">
    <property type="entry name" value="VSR Endonuclease"/>
    <property type="match status" value="1"/>
</dbReference>
<dbReference type="InterPro" id="IPR007569">
    <property type="entry name" value="DUF559"/>
</dbReference>
<dbReference type="AlphaFoldDB" id="A0A371NZB7"/>
<reference evidence="3 4" key="1">
    <citation type="submission" date="2018-08" db="EMBL/GenBank/DDBJ databases">
        <title>Isolation, diversity and antifungal activity of Actinobacteria from cow dung.</title>
        <authorList>
            <person name="Ling L."/>
        </authorList>
    </citation>
    <scope>NUCLEOTIDE SEQUENCE [LARGE SCALE GENOMIC DNA]</scope>
    <source>
        <strain evidence="3 4">NEAU-LLE</strain>
    </source>
</reference>
<evidence type="ECO:0000256" key="1">
    <source>
        <dbReference type="SAM" id="MobiDB-lite"/>
    </source>
</evidence>
<sequence length="342" mass="38370">MRPSTRPPEGRGSSTLCTGPENPGPPVSRCDHDGRMRHRIALPPELGDRFSVRQAAAAGVGRGRHDAADLARPFHGVRSVEAPETFRARVRCYLPRLRANQVFAGQTARRLWGLPGQPRWHPDELLEISVRTGSTPPRTTGVRGRRLVDGRVTTWRIGSVPVIDPIAAVFMDAASLTSDEAVILIDALITDAENYPDLVHGRPRVTPLDIEMRLREWGTFPGCRKIADALSRAREHVESPKETETRLLLIAAGLPEPVVQHEVHDGARLIARIDLAYPELKIAIEYEGDGHRTDKEQWRRDIERQRELEDRGWIVIRLTQHDLRVGKASLLARIRRAIAARF</sequence>
<protein>
    <submittedName>
        <fullName evidence="3">DUF559 domain-containing protein</fullName>
    </submittedName>
</protein>
<dbReference type="SUPFAM" id="SSF52980">
    <property type="entry name" value="Restriction endonuclease-like"/>
    <property type="match status" value="1"/>
</dbReference>
<dbReference type="Pfam" id="PF04480">
    <property type="entry name" value="DUF559"/>
    <property type="match status" value="1"/>
</dbReference>
<feature type="region of interest" description="Disordered" evidence="1">
    <location>
        <begin position="1"/>
        <end position="33"/>
    </location>
</feature>
<proteinExistence type="predicted"/>
<dbReference type="EMBL" id="QUAB01000005">
    <property type="protein sequence ID" value="REJ08741.1"/>
    <property type="molecule type" value="Genomic_DNA"/>
</dbReference>
<gene>
    <name evidence="3" type="ORF">DY023_00165</name>
</gene>
<name>A0A371NZB7_9MICO</name>
<dbReference type="OrthoDB" id="3173471at2"/>
<keyword evidence="4" id="KW-1185">Reference proteome</keyword>
<feature type="domain" description="DUF559" evidence="2">
    <location>
        <begin position="273"/>
        <end position="338"/>
    </location>
</feature>
<dbReference type="InterPro" id="IPR011335">
    <property type="entry name" value="Restrct_endonuc-II-like"/>
</dbReference>
<accession>A0A371NZB7</accession>
<evidence type="ECO:0000313" key="4">
    <source>
        <dbReference type="Proteomes" id="UP000262172"/>
    </source>
</evidence>
<evidence type="ECO:0000313" key="3">
    <source>
        <dbReference type="EMBL" id="REJ08741.1"/>
    </source>
</evidence>